<keyword evidence="2" id="KW-0328">Glycosyltransferase</keyword>
<evidence type="ECO:0000256" key="2">
    <source>
        <dbReference type="ARBA" id="ARBA00022676"/>
    </source>
</evidence>
<protein>
    <submittedName>
        <fullName evidence="9">Uncharacterized protein LOC108665683</fullName>
    </submittedName>
</protein>
<dbReference type="GeneID" id="108665683"/>
<dbReference type="Pfam" id="PF23524">
    <property type="entry name" value="MGAT4A_C"/>
    <property type="match status" value="1"/>
</dbReference>
<feature type="compositionally biased region" description="Acidic residues" evidence="4">
    <location>
        <begin position="720"/>
        <end position="736"/>
    </location>
</feature>
<proteinExistence type="predicted"/>
<keyword evidence="5" id="KW-0472">Membrane</keyword>
<comment type="pathway">
    <text evidence="1">Protein modification; protein glycosylation.</text>
</comment>
<accession>A0A8B7N3Y4</accession>
<keyword evidence="5" id="KW-0812">Transmembrane</keyword>
<dbReference type="InterPro" id="IPR057279">
    <property type="entry name" value="MGAT4"/>
</dbReference>
<keyword evidence="5" id="KW-1133">Transmembrane helix</keyword>
<dbReference type="Proteomes" id="UP000694843">
    <property type="component" value="Unplaced"/>
</dbReference>
<evidence type="ECO:0000256" key="1">
    <source>
        <dbReference type="ARBA" id="ARBA00004922"/>
    </source>
</evidence>
<gene>
    <name evidence="9" type="primary">LOC108665683</name>
</gene>
<dbReference type="GO" id="GO:0006487">
    <property type="term" value="P:protein N-linked glycosylation"/>
    <property type="evidence" value="ECO:0007669"/>
    <property type="project" value="TreeGrafter"/>
</dbReference>
<dbReference type="GO" id="GO:0008375">
    <property type="term" value="F:acetylglucosaminyltransferase activity"/>
    <property type="evidence" value="ECO:0007669"/>
    <property type="project" value="TreeGrafter"/>
</dbReference>
<dbReference type="RefSeq" id="XP_018007949.1">
    <property type="nucleotide sequence ID" value="XM_018152460.2"/>
</dbReference>
<dbReference type="OrthoDB" id="2016523at2759"/>
<evidence type="ECO:0000256" key="5">
    <source>
        <dbReference type="SAM" id="Phobius"/>
    </source>
</evidence>
<name>A0A8B7N3Y4_HYAAZ</name>
<dbReference type="InterPro" id="IPR006759">
    <property type="entry name" value="Glyco_transf_54"/>
</dbReference>
<dbReference type="InterPro" id="IPR056576">
    <property type="entry name" value="MGAT4_A/B/C_C"/>
</dbReference>
<dbReference type="PANTHER" id="PTHR12062:SF33">
    <property type="entry name" value="ALPHA-1,6-MANNOSYL-GLYCOPROTEIN 4-BETA-N-ACETYLGLUCOSAMINYLTRANSFERASE-LIKE"/>
    <property type="match status" value="1"/>
</dbReference>
<evidence type="ECO:0000313" key="9">
    <source>
        <dbReference type="RefSeq" id="XP_018007949.1"/>
    </source>
</evidence>
<feature type="domain" description="MGAT4 A/B/C C-terminal" evidence="7">
    <location>
        <begin position="360"/>
        <end position="493"/>
    </location>
</feature>
<keyword evidence="3" id="KW-0808">Transferase</keyword>
<evidence type="ECO:0000313" key="8">
    <source>
        <dbReference type="Proteomes" id="UP000694843"/>
    </source>
</evidence>
<dbReference type="KEGG" id="hazt:108665683"/>
<evidence type="ECO:0000256" key="3">
    <source>
        <dbReference type="ARBA" id="ARBA00022679"/>
    </source>
</evidence>
<organism evidence="8 9">
    <name type="scientific">Hyalella azteca</name>
    <name type="common">Amphipod</name>
    <dbReference type="NCBI Taxonomy" id="294128"/>
    <lineage>
        <taxon>Eukaryota</taxon>
        <taxon>Metazoa</taxon>
        <taxon>Ecdysozoa</taxon>
        <taxon>Arthropoda</taxon>
        <taxon>Crustacea</taxon>
        <taxon>Multicrustacea</taxon>
        <taxon>Malacostraca</taxon>
        <taxon>Eumalacostraca</taxon>
        <taxon>Peracarida</taxon>
        <taxon>Amphipoda</taxon>
        <taxon>Senticaudata</taxon>
        <taxon>Talitrida</taxon>
        <taxon>Talitroidea</taxon>
        <taxon>Hyalellidae</taxon>
        <taxon>Hyalella</taxon>
    </lineage>
</organism>
<feature type="transmembrane region" description="Helical" evidence="5">
    <location>
        <begin position="7"/>
        <end position="27"/>
    </location>
</feature>
<reference evidence="9" key="1">
    <citation type="submission" date="2025-08" db="UniProtKB">
        <authorList>
            <consortium name="RefSeq"/>
        </authorList>
    </citation>
    <scope>IDENTIFICATION</scope>
    <source>
        <tissue evidence="9">Whole organism</tissue>
    </source>
</reference>
<feature type="region of interest" description="Disordered" evidence="4">
    <location>
        <begin position="720"/>
        <end position="743"/>
    </location>
</feature>
<keyword evidence="8" id="KW-1185">Reference proteome</keyword>
<evidence type="ECO:0000256" key="4">
    <source>
        <dbReference type="SAM" id="MobiDB-lite"/>
    </source>
</evidence>
<dbReference type="Pfam" id="PF04666">
    <property type="entry name" value="MGAT4_cons"/>
    <property type="match status" value="1"/>
</dbReference>
<evidence type="ECO:0000259" key="6">
    <source>
        <dbReference type="Pfam" id="PF04666"/>
    </source>
</evidence>
<feature type="domain" description="MGAT4 conserved region" evidence="6">
    <location>
        <begin position="106"/>
        <end position="346"/>
    </location>
</feature>
<sequence length="767" mass="86621">MPANTPAPIVLVILAALLISCNVFWLYTTPDNTTRSVCGHLIDTWSGSARRSKDAVNASVAALPGGVRDYQVVRGSGLSDVPFPIPIPNDTLLLGEDVGRDDGLRQRYLTIGIASVWRKEEYLHRTLDSLLRETSGADQRDVFIFLLLADADADIRLARARAIESRYRQHITAGVIRVLQPPAVLYPSIDFTAIRRTYNDSVSRVQWRTKQVLDFAFLFWYTWARQPSTYYLILEDDVLAARHFVTAVRDFVRLHSKREWVALQLSGFMGIGQLIRCKDLDRLVSFLLLFYKEHPVDVLFNHWVSMMVPQKPPKDIPYRRVPGLFQHVGIHSTLANKTQTLRDSTFSLVKRRFSHVNPPAEVVTTIRQYKSFVAPLAYSSAPGLFWGVPRAGDTYDIVLTTPLIVTRIVIITGATVSKKKTRDRLLFGQLQVSPLFERMLSPNRAQCKNFVAIQEFSNGEVDVKDINERFERGIQCIRVVIGSKQRTWISISEIAVFTENPENTNTVSDPVKRDENNLIKSVPSVSISSASTTSSKIYHVTVSAEKSIIKSISSKAINDLHMTISPTSISKTAQGDFNSRLNSTKSTNITISVPQDPVVSSQNSIIQAGREPFTIFPNKHNSAETEVNASFREERSVTESLVNKIDNSVNKVSEKIINASSHDFQRKKQIVSALQNRNLDLELEKLRVIKKKLQMQDLNRIGKTGKYLDDRRMLENSVEELDENNDDAMILDEDPSPESRNRTERLSRLHDLLVRSMRISDAADETE</sequence>
<dbReference type="AlphaFoldDB" id="A0A8B7N3Y4"/>
<evidence type="ECO:0000259" key="7">
    <source>
        <dbReference type="Pfam" id="PF23524"/>
    </source>
</evidence>
<dbReference type="PANTHER" id="PTHR12062">
    <property type="entry name" value="N-ACETYLGLUCOSAMINYLTRANSFERASE VI"/>
    <property type="match status" value="1"/>
</dbReference>